<protein>
    <submittedName>
        <fullName evidence="1">Uncharacterized protein</fullName>
    </submittedName>
</protein>
<gene>
    <name evidence="1" type="ORF">MPH_10304</name>
</gene>
<dbReference type="Proteomes" id="UP000007129">
    <property type="component" value="Unassembled WGS sequence"/>
</dbReference>
<dbReference type="InParanoid" id="K2RQX1"/>
<evidence type="ECO:0000313" key="1">
    <source>
        <dbReference type="EMBL" id="EKG12554.1"/>
    </source>
</evidence>
<dbReference type="EMBL" id="AHHD01000447">
    <property type="protein sequence ID" value="EKG12554.1"/>
    <property type="molecule type" value="Genomic_DNA"/>
</dbReference>
<name>K2RQX1_MACPH</name>
<dbReference type="AlphaFoldDB" id="K2RQX1"/>
<reference evidence="1 2" key="1">
    <citation type="journal article" date="2012" name="BMC Genomics">
        <title>Tools to kill: Genome of one of the most destructive plant pathogenic fungi Macrophomina phaseolina.</title>
        <authorList>
            <person name="Islam M.S."/>
            <person name="Haque M.S."/>
            <person name="Islam M.M."/>
            <person name="Emdad E.M."/>
            <person name="Halim A."/>
            <person name="Hossen Q.M.M."/>
            <person name="Hossain M.Z."/>
            <person name="Ahmed B."/>
            <person name="Rahim S."/>
            <person name="Rahman M.S."/>
            <person name="Alam M.M."/>
            <person name="Hou S."/>
            <person name="Wan X."/>
            <person name="Saito J.A."/>
            <person name="Alam M."/>
        </authorList>
    </citation>
    <scope>NUCLEOTIDE SEQUENCE [LARGE SCALE GENOMIC DNA]</scope>
    <source>
        <strain evidence="1 2">MS6</strain>
    </source>
</reference>
<dbReference type="HOGENOM" id="CLU_1496514_0_0_1"/>
<proteinExistence type="predicted"/>
<accession>K2RQX1</accession>
<comment type="caution">
    <text evidence="1">The sequence shown here is derived from an EMBL/GenBank/DDBJ whole genome shotgun (WGS) entry which is preliminary data.</text>
</comment>
<organism evidence="1 2">
    <name type="scientific">Macrophomina phaseolina (strain MS6)</name>
    <name type="common">Charcoal rot fungus</name>
    <dbReference type="NCBI Taxonomy" id="1126212"/>
    <lineage>
        <taxon>Eukaryota</taxon>
        <taxon>Fungi</taxon>
        <taxon>Dikarya</taxon>
        <taxon>Ascomycota</taxon>
        <taxon>Pezizomycotina</taxon>
        <taxon>Dothideomycetes</taxon>
        <taxon>Dothideomycetes incertae sedis</taxon>
        <taxon>Botryosphaeriales</taxon>
        <taxon>Botryosphaeriaceae</taxon>
        <taxon>Macrophomina</taxon>
    </lineage>
</organism>
<evidence type="ECO:0000313" key="2">
    <source>
        <dbReference type="Proteomes" id="UP000007129"/>
    </source>
</evidence>
<sequence>MTRWQTLTLMSGPCLWETTRTGLADSIYSILTLLNRTVALLEADFSQFPRNLHATPTRMFPSQFQHLIPQLRLKTYPGSTTLLILNGPPTSRWSLLRPSLCQQMNLLVARPMLPLLLPNRTLSRRGGTLLHERKPRANLQAQQTVMSTRPCYPRTGITRGRSPSTIRSILGTASTPLPWD</sequence>
<dbReference type="VEuPathDB" id="FungiDB:MPH_10304"/>